<dbReference type="RefSeq" id="WP_230475327.1">
    <property type="nucleotide sequence ID" value="NZ_CP072842.1"/>
</dbReference>
<dbReference type="EMBL" id="CP072842">
    <property type="protein sequence ID" value="QTV04705.1"/>
    <property type="molecule type" value="Genomic_DNA"/>
</dbReference>
<evidence type="ECO:0000313" key="2">
    <source>
        <dbReference type="Proteomes" id="UP000672011"/>
    </source>
</evidence>
<organism evidence="1 2">
    <name type="scientific">Faecalibacter bovis</name>
    <dbReference type="NCBI Taxonomy" id="2898187"/>
    <lineage>
        <taxon>Bacteria</taxon>
        <taxon>Pseudomonadati</taxon>
        <taxon>Bacteroidota</taxon>
        <taxon>Flavobacteriia</taxon>
        <taxon>Flavobacteriales</taxon>
        <taxon>Weeksellaceae</taxon>
        <taxon>Faecalibacter</taxon>
    </lineage>
</organism>
<evidence type="ECO:0000313" key="1">
    <source>
        <dbReference type="EMBL" id="QTV04705.1"/>
    </source>
</evidence>
<proteinExistence type="predicted"/>
<protein>
    <submittedName>
        <fullName evidence="1">Uncharacterized protein</fullName>
    </submittedName>
</protein>
<accession>A0ABX7X9Y8</accession>
<name>A0ABX7X9Y8_9FLAO</name>
<reference evidence="1 2" key="1">
    <citation type="journal article" date="2021" name="Int. J. Syst. Evol. Microbiol.">
        <title>Faecalibacter bovis sp. nov., isolated from cow faeces.</title>
        <authorList>
            <person name="Li F."/>
            <person name="Zhao W."/>
            <person name="Hong Q."/>
            <person name="Shao Q."/>
            <person name="Song J."/>
            <person name="Yang S."/>
        </authorList>
    </citation>
    <scope>NUCLEOTIDE SEQUENCE [LARGE SCALE GENOMIC DNA]</scope>
    <source>
        <strain evidence="1 2">ZY171143</strain>
    </source>
</reference>
<dbReference type="Proteomes" id="UP000672011">
    <property type="component" value="Chromosome"/>
</dbReference>
<reference evidence="2" key="2">
    <citation type="submission" date="2021-04" db="EMBL/GenBank/DDBJ databases">
        <title>Taxonomy of Flavobacteriaceae bacterium ZY171143.</title>
        <authorList>
            <person name="Li F."/>
        </authorList>
    </citation>
    <scope>NUCLEOTIDE SEQUENCE [LARGE SCALE GENOMIC DNA]</scope>
    <source>
        <strain evidence="2">ZY171143</strain>
    </source>
</reference>
<keyword evidence="2" id="KW-1185">Reference proteome</keyword>
<sequence>MGKPLVGTDGNRIVTYLLNPETNLNEITIYDYVTHSKTYLGGINGFSDFSKSSPWGMSEDGTTIVGLGWYNTMVGQAIKWTAEDGIVSLTTNNNDSSRANSISNDKSVIAGWQDTPFGFRQGAVWKNGTQILLTDQDGLEVNEAGEVSGNGEYVIGLSSTYPYIWNEQTGITYIDHPSAGNFFRGGATGISFDGSKVVGYYRG</sequence>
<gene>
    <name evidence="1" type="ORF">J9309_07755</name>
</gene>